<dbReference type="GO" id="GO:0016491">
    <property type="term" value="F:oxidoreductase activity"/>
    <property type="evidence" value="ECO:0007669"/>
    <property type="project" value="UniProtKB-KW"/>
</dbReference>
<dbReference type="PANTHER" id="PTHR44196">
    <property type="entry name" value="DEHYDROGENASE/REDUCTASE SDR FAMILY MEMBER 7B"/>
    <property type="match status" value="1"/>
</dbReference>
<evidence type="ECO:0000256" key="2">
    <source>
        <dbReference type="ARBA" id="ARBA00023002"/>
    </source>
</evidence>
<keyword evidence="2" id="KW-0560">Oxidoreductase</keyword>
<dbReference type="NCBIfam" id="NF005539">
    <property type="entry name" value="PRK07201.1"/>
    <property type="match status" value="1"/>
</dbReference>
<dbReference type="EMBL" id="JX649890">
    <property type="protein sequence ID" value="AGC72023.1"/>
    <property type="molecule type" value="Genomic_DNA"/>
</dbReference>
<evidence type="ECO:0000313" key="4">
    <source>
        <dbReference type="EMBL" id="AGC72023.1"/>
    </source>
</evidence>
<dbReference type="InterPro" id="IPR020904">
    <property type="entry name" value="Sc_DH/Rdtase_CS"/>
</dbReference>
<dbReference type="Gene3D" id="3.40.50.720">
    <property type="entry name" value="NAD(P)-binding Rossmann-like Domain"/>
    <property type="match status" value="2"/>
</dbReference>
<reference evidence="4" key="1">
    <citation type="submission" date="2012-09" db="EMBL/GenBank/DDBJ databases">
        <title>Metagenomic Characterization of a Microbial Community in Wastewater Detects High Levels of Antibiotic Resistance.</title>
        <authorList>
            <person name="Abrams M."/>
            <person name="Caldwell A."/>
            <person name="Vandaei E."/>
            <person name="Lee W."/>
            <person name="Perrott J."/>
            <person name="Khan S.Y."/>
            <person name="Ta J."/>
            <person name="Romero D."/>
            <person name="Nguyen V."/>
            <person name="Pourmand N."/>
            <person name="Ouverney C.C."/>
        </authorList>
    </citation>
    <scope>NUCLEOTIDE SEQUENCE</scope>
</reference>
<dbReference type="SUPFAM" id="SSF51735">
    <property type="entry name" value="NAD(P)-binding Rossmann-fold domains"/>
    <property type="match status" value="2"/>
</dbReference>
<sequence>MRTSVLLGFALKYAHLFNGTMPTLFGDNLMHYFVTGATGFIGKRLVKKLLDRDNNSVVYFLLRPESADKIKDLHAYWGLADAAAQDRAVAVYGDLKTVKLGVSATDTTALKGKINHFYHLAAVYDLSADEDSQIAVNIDGTRHTVGFAQAIEAQHFHHVSSIAAAGLYEGVFREDMFEEAEGLDHPYFLTKHESEKIVRKEAKMRWTVYRPAMVVGDSKTGEMDKIDGPYYFFKLIQRIRQILPPWMPSVGLEGGRVNIVPVDFVVAALDHISHQANIDHRCFHLVDPVGYRVGDVLDIFSRAAHAPRMNLFVNAALLGFIPKSVKKGLMALAPVRRVQNAVMQDLGLPDDILTFVNYPTRFDRRDTTAMLKGTGIECPNLHDYAWRLWDYWERHLDPDLHIDRSLKGTVGGKVVLVTGGSSGIGLAAAHKFAEAGAITLICGRDQEKLDEACAEAAAKGYQFIAYAVDIADMSDCDRFVNQVIADHGGVDFLINNAGRSIRRAIESSYDRFHDYERTMQLNYFGCLRVTMGFLPGMALKRKGHVVNISSIGVLTNAPRFSAYVASKAALDAWTRCASSEFADVGITFTTINMPLVRTPMIAPTKIYNNVPTLEPEEAADMIAQACIFKPVRIATRLGITGQVLHALVPRIAQIMMNTSFRMFPDSSAAKGEKGSKPQLSPEAIAMQQMMRGIHF</sequence>
<dbReference type="InterPro" id="IPR013120">
    <property type="entry name" value="FAR_NAD-bd"/>
</dbReference>
<dbReference type="Pfam" id="PF07993">
    <property type="entry name" value="NAD_binding_4"/>
    <property type="match status" value="1"/>
</dbReference>
<dbReference type="CDD" id="cd05263">
    <property type="entry name" value="MupV_like_SDR_e"/>
    <property type="match status" value="1"/>
</dbReference>
<organism evidence="4">
    <name type="scientific">uncultured bacterium A1Q1_fos_500</name>
    <dbReference type="NCBI Taxonomy" id="1256579"/>
    <lineage>
        <taxon>Bacteria</taxon>
        <taxon>environmental samples</taxon>
    </lineage>
</organism>
<proteinExistence type="inferred from homology"/>
<dbReference type="InterPro" id="IPR036291">
    <property type="entry name" value="NAD(P)-bd_dom_sf"/>
</dbReference>
<accession>L7VY60</accession>
<dbReference type="InterPro" id="IPR057313">
    <property type="entry name" value="Maqu_2507-like"/>
</dbReference>
<dbReference type="PRINTS" id="PR00081">
    <property type="entry name" value="GDHRDH"/>
</dbReference>
<dbReference type="PANTHER" id="PTHR44196:SF1">
    <property type="entry name" value="DEHYDROGENASE_REDUCTASE SDR FAMILY MEMBER 7B"/>
    <property type="match status" value="1"/>
</dbReference>
<evidence type="ECO:0000256" key="1">
    <source>
        <dbReference type="ARBA" id="ARBA00006484"/>
    </source>
</evidence>
<comment type="similarity">
    <text evidence="1">Belongs to the short-chain dehydrogenases/reductases (SDR) family.</text>
</comment>
<dbReference type="PROSITE" id="PS00061">
    <property type="entry name" value="ADH_SHORT"/>
    <property type="match status" value="1"/>
</dbReference>
<dbReference type="GO" id="GO:0016020">
    <property type="term" value="C:membrane"/>
    <property type="evidence" value="ECO:0007669"/>
    <property type="project" value="TreeGrafter"/>
</dbReference>
<dbReference type="Pfam" id="PF00106">
    <property type="entry name" value="adh_short"/>
    <property type="match status" value="1"/>
</dbReference>
<dbReference type="CDD" id="cd05233">
    <property type="entry name" value="SDR_c"/>
    <property type="match status" value="1"/>
</dbReference>
<protein>
    <submittedName>
        <fullName evidence="4">Oxidoreductase, short-chain dehydrogenase/reductase family</fullName>
    </submittedName>
</protein>
<feature type="domain" description="Thioester reductase (TE)" evidence="3">
    <location>
        <begin position="34"/>
        <end position="268"/>
    </location>
</feature>
<dbReference type="AlphaFoldDB" id="L7VY60"/>
<name>L7VY60_9BACT</name>
<dbReference type="PRINTS" id="PR00080">
    <property type="entry name" value="SDRFAMILY"/>
</dbReference>
<evidence type="ECO:0000259" key="3">
    <source>
        <dbReference type="Pfam" id="PF07993"/>
    </source>
</evidence>
<dbReference type="InterPro" id="IPR002347">
    <property type="entry name" value="SDR_fam"/>
</dbReference>